<accession>M0QFQ3</accession>
<feature type="region of interest" description="Disordered" evidence="1">
    <location>
        <begin position="101"/>
        <end position="158"/>
    </location>
</feature>
<dbReference type="Gene3D" id="3.40.570.10">
    <property type="entry name" value="Extracellular Endonuclease, subunit A"/>
    <property type="match status" value="1"/>
</dbReference>
<proteinExistence type="predicted"/>
<dbReference type="AlphaFoldDB" id="M0QFQ3"/>
<dbReference type="InterPro" id="IPR044929">
    <property type="entry name" value="DNA/RNA_non-sp_Endonuclease_sf"/>
</dbReference>
<name>M0QFQ3_9ACTN</name>
<feature type="signal peptide" evidence="2">
    <location>
        <begin position="1"/>
        <end position="33"/>
    </location>
</feature>
<evidence type="ECO:0000313" key="4">
    <source>
        <dbReference type="Proteomes" id="UP000011666"/>
    </source>
</evidence>
<dbReference type="OrthoDB" id="4376109at2"/>
<dbReference type="Proteomes" id="UP000011666">
    <property type="component" value="Unassembled WGS sequence"/>
</dbReference>
<dbReference type="RefSeq" id="WP_007618618.1">
    <property type="nucleotide sequence ID" value="NZ_BANX01000008.1"/>
</dbReference>
<keyword evidence="2" id="KW-0732">Signal</keyword>
<feature type="chain" id="PRO_5004003597" evidence="2">
    <location>
        <begin position="34"/>
        <end position="296"/>
    </location>
</feature>
<evidence type="ECO:0000256" key="1">
    <source>
        <dbReference type="SAM" id="MobiDB-lite"/>
    </source>
</evidence>
<gene>
    <name evidence="3" type="ORF">GS4_08_00140</name>
</gene>
<evidence type="ECO:0000256" key="2">
    <source>
        <dbReference type="SAM" id="SignalP"/>
    </source>
</evidence>
<organism evidence="3 4">
    <name type="scientific">Gordonia soli NBRC 108243</name>
    <dbReference type="NCBI Taxonomy" id="1223545"/>
    <lineage>
        <taxon>Bacteria</taxon>
        <taxon>Bacillati</taxon>
        <taxon>Actinomycetota</taxon>
        <taxon>Actinomycetes</taxon>
        <taxon>Mycobacteriales</taxon>
        <taxon>Gordoniaceae</taxon>
        <taxon>Gordonia</taxon>
    </lineage>
</organism>
<protein>
    <submittedName>
        <fullName evidence="3">Uncharacterized protein</fullName>
    </submittedName>
</protein>
<dbReference type="eggNOG" id="ENOG5031VW5">
    <property type="taxonomic scope" value="Bacteria"/>
</dbReference>
<comment type="caution">
    <text evidence="3">The sequence shown here is derived from an EMBL/GenBank/DDBJ whole genome shotgun (WGS) entry which is preliminary data.</text>
</comment>
<keyword evidence="4" id="KW-1185">Reference proteome</keyword>
<reference evidence="3 4" key="1">
    <citation type="submission" date="2013-01" db="EMBL/GenBank/DDBJ databases">
        <title>Whole genome shotgun sequence of Gordonia soli NBRC 108243.</title>
        <authorList>
            <person name="Isaki-Nakamura S."/>
            <person name="Hosoyama A."/>
            <person name="Tsuchikane K."/>
            <person name="Ando Y."/>
            <person name="Baba S."/>
            <person name="Ohji S."/>
            <person name="Hamada M."/>
            <person name="Tamura T."/>
            <person name="Yamazoe A."/>
            <person name="Yamazaki S."/>
            <person name="Fujita N."/>
        </authorList>
    </citation>
    <scope>NUCLEOTIDE SEQUENCE [LARGE SCALE GENOMIC DNA]</scope>
    <source>
        <strain evidence="3 4">NBRC 108243</strain>
    </source>
</reference>
<evidence type="ECO:0000313" key="3">
    <source>
        <dbReference type="EMBL" id="GAC67430.1"/>
    </source>
</evidence>
<dbReference type="STRING" id="1223545.GS4_08_00140"/>
<sequence>MVGVRRLVVAVAIAVLAVVGAVVAPSASPVAHAATNCSTLPSRIAATNADARNYNAQVAALNARGGGTPGQVAYYRSWKARGNAHQGALRAELARCQSQGQLTGIRPPSGPGTTVAPPRTTPPRPAPRQTNPTPGFAPPQNYARGAGVVSDRTTAGGTREVRFRDGGTVSVWGLRGGRSSGITGYVSIGMRDRGTAPVRQITPRGLAGKYSVRGQLLANRLGGLGGDARNIVPITPRANAQKAAVEGQVYRALQTCRGGKVNYTVLPVYGRSAAPERLIVRATGCGLDVQRMIPNV</sequence>
<dbReference type="EMBL" id="BANX01000008">
    <property type="protein sequence ID" value="GAC67430.1"/>
    <property type="molecule type" value="Genomic_DNA"/>
</dbReference>